<dbReference type="AlphaFoldDB" id="A0A0S4R0E4"/>
<keyword evidence="1" id="KW-0378">Hydrolase</keyword>
<dbReference type="Gene3D" id="3.75.10.10">
    <property type="entry name" value="L-arginine/glycine Amidinotransferase, Chain A"/>
    <property type="match status" value="1"/>
</dbReference>
<dbReference type="Pfam" id="PF02274">
    <property type="entry name" value="ADI"/>
    <property type="match status" value="2"/>
</dbReference>
<evidence type="ECO:0000313" key="1">
    <source>
        <dbReference type="EMBL" id="CUU60921.1"/>
    </source>
</evidence>
<dbReference type="PANTHER" id="PTHR47271:SF2">
    <property type="entry name" value="ARGININE DEIMINASE"/>
    <property type="match status" value="1"/>
</dbReference>
<dbReference type="SUPFAM" id="SSF55909">
    <property type="entry name" value="Pentein"/>
    <property type="match status" value="1"/>
</dbReference>
<dbReference type="GO" id="GO:0019546">
    <property type="term" value="P:L-arginine deiminase pathway"/>
    <property type="evidence" value="ECO:0007669"/>
    <property type="project" value="TreeGrafter"/>
</dbReference>
<sequence>MLPPHVVNEFDNLRRVAMRYAGDFTRDLDGPDVHPVLARQMTTSNWSPYDSTKVRAQQDAFMDLLRDRGAEIVILDPAPGCSCQHYPRDLGFVIDNVFVMARLNSEHRRPEASALAALTAGMPRVAYLPRGTIEGGDVMLHDGCVLVGLSEETSLSGVAGLQAILNALGVDREVIPIRFAVPGIVHLDDHFNIVAPRIALVHRAVFPPDQILWFEEHFDRLIEVTDDEACAVQANMLAISPGVVVAATGSDRICRALAAEGIEVLTVDYSAVTQIPGSLRCTTLPLLRI</sequence>
<evidence type="ECO:0000313" key="2">
    <source>
        <dbReference type="Proteomes" id="UP000198802"/>
    </source>
</evidence>
<name>A0A0S4R0E4_9ACTN</name>
<accession>A0A0S4R0E4</accession>
<organism evidence="1 2">
    <name type="scientific">Parafrankia irregularis</name>
    <dbReference type="NCBI Taxonomy" id="795642"/>
    <lineage>
        <taxon>Bacteria</taxon>
        <taxon>Bacillati</taxon>
        <taxon>Actinomycetota</taxon>
        <taxon>Actinomycetes</taxon>
        <taxon>Frankiales</taxon>
        <taxon>Frankiaceae</taxon>
        <taxon>Parafrankia</taxon>
    </lineage>
</organism>
<dbReference type="RefSeq" id="WP_054571547.1">
    <property type="nucleotide sequence ID" value="NZ_FAOZ01000050.1"/>
</dbReference>
<keyword evidence="2" id="KW-1185">Reference proteome</keyword>
<dbReference type="Proteomes" id="UP000198802">
    <property type="component" value="Unassembled WGS sequence"/>
</dbReference>
<gene>
    <name evidence="1" type="ORF">Ga0074812_15021</name>
</gene>
<reference evidence="2" key="1">
    <citation type="submission" date="2015-11" db="EMBL/GenBank/DDBJ databases">
        <authorList>
            <person name="Varghese N."/>
        </authorList>
    </citation>
    <scope>NUCLEOTIDE SEQUENCE [LARGE SCALE GENOMIC DNA]</scope>
    <source>
        <strain evidence="2">DSM 45899</strain>
    </source>
</reference>
<proteinExistence type="predicted"/>
<dbReference type="EMBL" id="FAOZ01000050">
    <property type="protein sequence ID" value="CUU60921.1"/>
    <property type="molecule type" value="Genomic_DNA"/>
</dbReference>
<dbReference type="GO" id="GO:0016990">
    <property type="term" value="F:arginine deiminase activity"/>
    <property type="evidence" value="ECO:0007669"/>
    <property type="project" value="TreeGrafter"/>
</dbReference>
<protein>
    <submittedName>
        <fullName evidence="1">N-Dimethylarginine dimethylaminohydrolase</fullName>
    </submittedName>
</protein>
<dbReference type="PANTHER" id="PTHR47271">
    <property type="entry name" value="ARGININE DEIMINASE"/>
    <property type="match status" value="1"/>
</dbReference>